<dbReference type="InterPro" id="IPR004127">
    <property type="entry name" value="Prefoldin_subunit_alpha"/>
</dbReference>
<sequence length="142" mass="16324">MCPVGSVGFLPATIVHTNEILIGLGDGYFVDASAYQAAEILKRRKTVLEENIADLHQHENIISQQVAFAKELFEHQNTDEVEIREEYDEEREEELRKKRRSRTSAKHPQTKTVADVKAEDEQVQEDLRISSCYFCLDLGVRF</sequence>
<dbReference type="GO" id="GO:0003714">
    <property type="term" value="F:transcription corepressor activity"/>
    <property type="evidence" value="ECO:0007669"/>
    <property type="project" value="TreeGrafter"/>
</dbReference>
<proteinExistence type="inferred from homology"/>
<organism evidence="6 7">
    <name type="scientific">Teladorsagia circumcincta</name>
    <name type="common">Brown stomach worm</name>
    <name type="synonym">Ostertagia circumcincta</name>
    <dbReference type="NCBI Taxonomy" id="45464"/>
    <lineage>
        <taxon>Eukaryota</taxon>
        <taxon>Metazoa</taxon>
        <taxon>Ecdysozoa</taxon>
        <taxon>Nematoda</taxon>
        <taxon>Chromadorea</taxon>
        <taxon>Rhabditida</taxon>
        <taxon>Rhabditina</taxon>
        <taxon>Rhabditomorpha</taxon>
        <taxon>Strongyloidea</taxon>
        <taxon>Trichostrongylidae</taxon>
        <taxon>Teladorsagia</taxon>
    </lineage>
</organism>
<dbReference type="GO" id="GO:0005634">
    <property type="term" value="C:nucleus"/>
    <property type="evidence" value="ECO:0007669"/>
    <property type="project" value="UniProtKB-SubCell"/>
</dbReference>
<keyword evidence="7" id="KW-1185">Reference proteome</keyword>
<dbReference type="GO" id="GO:0003682">
    <property type="term" value="F:chromatin binding"/>
    <property type="evidence" value="ECO:0007669"/>
    <property type="project" value="TreeGrafter"/>
</dbReference>
<feature type="region of interest" description="Disordered" evidence="5">
    <location>
        <begin position="79"/>
        <end position="118"/>
    </location>
</feature>
<evidence type="ECO:0008006" key="8">
    <source>
        <dbReference type="Google" id="ProtNLM"/>
    </source>
</evidence>
<feature type="compositionally biased region" description="Basic residues" evidence="5">
    <location>
        <begin position="97"/>
        <end position="109"/>
    </location>
</feature>
<evidence type="ECO:0000256" key="2">
    <source>
        <dbReference type="ARBA" id="ARBA00011695"/>
    </source>
</evidence>
<comment type="similarity">
    <text evidence="4">Belongs to the RNA polymerase II subunit 5-mediating protein family.</text>
</comment>
<dbReference type="EMBL" id="KZ348600">
    <property type="protein sequence ID" value="PIO65960.1"/>
    <property type="molecule type" value="Genomic_DNA"/>
</dbReference>
<dbReference type="OrthoDB" id="21413at2759"/>
<evidence type="ECO:0000256" key="3">
    <source>
        <dbReference type="ARBA" id="ARBA00023242"/>
    </source>
</evidence>
<dbReference type="InterPro" id="IPR009053">
    <property type="entry name" value="Prefoldin"/>
</dbReference>
<accession>A0A2G9U900</accession>
<dbReference type="SUPFAM" id="SSF46579">
    <property type="entry name" value="Prefoldin"/>
    <property type="match status" value="1"/>
</dbReference>
<reference evidence="6 7" key="1">
    <citation type="submission" date="2015-09" db="EMBL/GenBank/DDBJ databases">
        <title>Draft genome of the parasitic nematode Teladorsagia circumcincta isolate WARC Sus (inbred).</title>
        <authorList>
            <person name="Mitreva M."/>
        </authorList>
    </citation>
    <scope>NUCLEOTIDE SEQUENCE [LARGE SCALE GENOMIC DNA]</scope>
    <source>
        <strain evidence="6 7">S</strain>
    </source>
</reference>
<evidence type="ECO:0000313" key="6">
    <source>
        <dbReference type="EMBL" id="PIO65960.1"/>
    </source>
</evidence>
<dbReference type="GO" id="GO:0000122">
    <property type="term" value="P:negative regulation of transcription by RNA polymerase II"/>
    <property type="evidence" value="ECO:0007669"/>
    <property type="project" value="TreeGrafter"/>
</dbReference>
<feature type="compositionally biased region" description="Acidic residues" evidence="5">
    <location>
        <begin position="79"/>
        <end position="92"/>
    </location>
</feature>
<comment type="subcellular location">
    <subcellularLocation>
        <location evidence="1">Nucleus</location>
    </subcellularLocation>
</comment>
<evidence type="ECO:0000256" key="1">
    <source>
        <dbReference type="ARBA" id="ARBA00004123"/>
    </source>
</evidence>
<dbReference type="PANTHER" id="PTHR15111">
    <property type="entry name" value="RNA POLYMERASE II SUBUNIT 5-MEDIATING PROTEIN NNX3"/>
    <property type="match status" value="1"/>
</dbReference>
<comment type="subunit">
    <text evidence="2">Heterohexamer of two PFD-alpha type and four PFD-beta type subunits.</text>
</comment>
<dbReference type="AlphaFoldDB" id="A0A2G9U900"/>
<gene>
    <name evidence="6" type="ORF">TELCIR_12339</name>
</gene>
<dbReference type="PANTHER" id="PTHR15111:SF0">
    <property type="entry name" value="UNCONVENTIONAL PREFOLDIN RPB5 INTERACTOR 1"/>
    <property type="match status" value="1"/>
</dbReference>
<evidence type="ECO:0000256" key="4">
    <source>
        <dbReference type="ARBA" id="ARBA00038295"/>
    </source>
</evidence>
<dbReference type="InterPro" id="IPR052255">
    <property type="entry name" value="RNA_pol_II_subunit5-mediator"/>
</dbReference>
<dbReference type="GO" id="GO:0019212">
    <property type="term" value="F:phosphatase inhibitor activity"/>
    <property type="evidence" value="ECO:0007669"/>
    <property type="project" value="TreeGrafter"/>
</dbReference>
<evidence type="ECO:0000256" key="5">
    <source>
        <dbReference type="SAM" id="MobiDB-lite"/>
    </source>
</evidence>
<protein>
    <recommendedName>
        <fullName evidence="8">Prefoldin, alpha subunit</fullName>
    </recommendedName>
</protein>
<evidence type="ECO:0000313" key="7">
    <source>
        <dbReference type="Proteomes" id="UP000230423"/>
    </source>
</evidence>
<dbReference type="CDD" id="cd23159">
    <property type="entry name" value="Prefoldin_URI1"/>
    <property type="match status" value="1"/>
</dbReference>
<dbReference type="Pfam" id="PF02996">
    <property type="entry name" value="Prefoldin"/>
    <property type="match status" value="1"/>
</dbReference>
<keyword evidence="3" id="KW-0539">Nucleus</keyword>
<dbReference type="Proteomes" id="UP000230423">
    <property type="component" value="Unassembled WGS sequence"/>
</dbReference>
<name>A0A2G9U900_TELCI</name>
<dbReference type="Gene3D" id="1.10.287.370">
    <property type="match status" value="1"/>
</dbReference>